<reference evidence="1" key="1">
    <citation type="journal article" date="2015" name="Nature">
        <title>Complex archaea that bridge the gap between prokaryotes and eukaryotes.</title>
        <authorList>
            <person name="Spang A."/>
            <person name="Saw J.H."/>
            <person name="Jorgensen S.L."/>
            <person name="Zaremba-Niedzwiedzka K."/>
            <person name="Martijn J."/>
            <person name="Lind A.E."/>
            <person name="van Eijk R."/>
            <person name="Schleper C."/>
            <person name="Guy L."/>
            <person name="Ettema T.J."/>
        </authorList>
    </citation>
    <scope>NUCLEOTIDE SEQUENCE</scope>
</reference>
<name>A0A0F9CXA3_9ZZZZ</name>
<comment type="caution">
    <text evidence="1">The sequence shown here is derived from an EMBL/GenBank/DDBJ whole genome shotgun (WGS) entry which is preliminary data.</text>
</comment>
<proteinExistence type="predicted"/>
<gene>
    <name evidence="1" type="ORF">LCGC14_2270840</name>
</gene>
<feature type="non-terminal residue" evidence="1">
    <location>
        <position position="1"/>
    </location>
</feature>
<dbReference type="AlphaFoldDB" id="A0A0F9CXA3"/>
<organism evidence="1">
    <name type="scientific">marine sediment metagenome</name>
    <dbReference type="NCBI Taxonomy" id="412755"/>
    <lineage>
        <taxon>unclassified sequences</taxon>
        <taxon>metagenomes</taxon>
        <taxon>ecological metagenomes</taxon>
    </lineage>
</organism>
<accession>A0A0F9CXA3</accession>
<evidence type="ECO:0000313" key="1">
    <source>
        <dbReference type="EMBL" id="KKL53899.1"/>
    </source>
</evidence>
<sequence>TEWPLPRQNLLLQCSHFINSGKQNPSRDVVNNISEQNGHTINELSYPVFGYIAFSFLNVCPTGTYTVFVQWFLVISFSPYLGFRLALIYLKVSAGAWPSSTAFANINSAGIELAAVE</sequence>
<protein>
    <submittedName>
        <fullName evidence="1">Uncharacterized protein</fullName>
    </submittedName>
</protein>
<dbReference type="EMBL" id="LAZR01031387">
    <property type="protein sequence ID" value="KKL53899.1"/>
    <property type="molecule type" value="Genomic_DNA"/>
</dbReference>